<reference evidence="2" key="1">
    <citation type="submission" date="2018-10" db="EMBL/GenBank/DDBJ databases">
        <authorList>
            <person name="Olsen N.S."/>
            <person name="Kot W."/>
            <person name="Hansen L.H."/>
        </authorList>
    </citation>
    <scope>NUCLEOTIDE SEQUENCE [LARGE SCALE GENOMIC DNA]</scope>
</reference>
<organism evidence="1 2">
    <name type="scientific">Escherichia phage Skarpretter</name>
    <dbReference type="NCBI Taxonomy" id="2488654"/>
    <lineage>
        <taxon>Viruses</taxon>
        <taxon>Duplodnaviria</taxon>
        <taxon>Heunggongvirae</taxon>
        <taxon>Uroviricota</taxon>
        <taxon>Caudoviricetes</taxon>
        <taxon>Skarprettervirus</taxon>
        <taxon>Skarprettervirus skarpretter</taxon>
    </lineage>
</organism>
<dbReference type="KEGG" id="vg:55008235"/>
<protein>
    <submittedName>
        <fullName evidence="1">Uncharacterized protein</fullName>
    </submittedName>
</protein>
<dbReference type="GeneID" id="55008235"/>
<evidence type="ECO:0000313" key="1">
    <source>
        <dbReference type="EMBL" id="AZF88690.1"/>
    </source>
</evidence>
<proteinExistence type="predicted"/>
<evidence type="ECO:0000313" key="2">
    <source>
        <dbReference type="Proteomes" id="UP000279721"/>
    </source>
</evidence>
<dbReference type="Proteomes" id="UP000279721">
    <property type="component" value="Segment"/>
</dbReference>
<keyword evidence="2" id="KW-1185">Reference proteome</keyword>
<accession>A0A3G8F2Y3</accession>
<name>A0A3G8F2Y3_9CAUD</name>
<sequence length="100" mass="11295">MENQKAVTVEKFARLYEVHGRQFLVKKGKDSDDNPKLSIITQIDGAEVDFGFCFPDNDQGWEGLDHAFAKEPEILEVVNGFGEKIKDCKTAIEVMFALRS</sequence>
<dbReference type="EMBL" id="MK105855">
    <property type="protein sequence ID" value="AZF88690.1"/>
    <property type="molecule type" value="Genomic_DNA"/>
</dbReference>
<dbReference type="RefSeq" id="YP_009816923.1">
    <property type="nucleotide sequence ID" value="NC_048112.1"/>
</dbReference>